<dbReference type="SMART" id="SM00387">
    <property type="entry name" value="HATPase_c"/>
    <property type="match status" value="1"/>
</dbReference>
<feature type="transmembrane region" description="Helical" evidence="4">
    <location>
        <begin position="125"/>
        <end position="145"/>
    </location>
</feature>
<evidence type="ECO:0000256" key="4">
    <source>
        <dbReference type="SAM" id="Phobius"/>
    </source>
</evidence>
<keyword evidence="4" id="KW-1133">Transmembrane helix</keyword>
<comment type="catalytic activity">
    <reaction evidence="1">
        <text>ATP + protein L-histidine = ADP + protein N-phospho-L-histidine.</text>
        <dbReference type="EC" id="2.7.13.3"/>
    </reaction>
</comment>
<dbReference type="InterPro" id="IPR036890">
    <property type="entry name" value="HATPase_C_sf"/>
</dbReference>
<gene>
    <name evidence="6" type="ORF">SAMN06297358_0868</name>
</gene>
<dbReference type="SUPFAM" id="SSF47384">
    <property type="entry name" value="Homodimeric domain of signal transducing histidine kinase"/>
    <property type="match status" value="1"/>
</dbReference>
<dbReference type="InterPro" id="IPR005467">
    <property type="entry name" value="His_kinase_dom"/>
</dbReference>
<dbReference type="CDD" id="cd00082">
    <property type="entry name" value="HisKA"/>
    <property type="match status" value="1"/>
</dbReference>
<evidence type="ECO:0000313" key="7">
    <source>
        <dbReference type="Proteomes" id="UP000219281"/>
    </source>
</evidence>
<sequence length="424" mass="48242">MLLGNFWEWLRGPRDKFNLEERLINAVGLLSVCTLFIFVVYNMFVVVLPELALVTALTVVLQFVFFYASRFRRNFNVARFGFTFCSYIFLAVNYYYSSGIDGPVLFSFFVTLIIILVINEKQHYLYWLLHCGVVVSLLFYEYRYGVVNTYNSAAERSFDIACIFCIMLSLAFVLIKLVLKSYNRERFLANQRAEELAIVHQENTRLFSIISHDLRTPLNNIKGYLELLNSQLLTESDRSMLEVQLLELTNGTSDFLTNLLSWSKSQLDGTKVQLVNANLDQLLDAVLATINPLAIKKNLVIKKELKVNQFVADTEMTKMVLRNLLSNAVKYSKMGGEIMIKSEELNGRLILSVRDFGVGIATEKEISIFTSQVSSSLGTMEEPGVGLGLVLCADFVKLQKGKIWFNSEINQGTTFYLSFPTVIS</sequence>
<dbReference type="Pfam" id="PF02518">
    <property type="entry name" value="HATPase_c"/>
    <property type="match status" value="1"/>
</dbReference>
<name>A0A285ZT36_9SPHI</name>
<evidence type="ECO:0000256" key="3">
    <source>
        <dbReference type="ARBA" id="ARBA00022553"/>
    </source>
</evidence>
<feature type="transmembrane region" description="Helical" evidence="4">
    <location>
        <begin position="157"/>
        <end position="179"/>
    </location>
</feature>
<dbReference type="PANTHER" id="PTHR43547">
    <property type="entry name" value="TWO-COMPONENT HISTIDINE KINASE"/>
    <property type="match status" value="1"/>
</dbReference>
<keyword evidence="6" id="KW-0418">Kinase</keyword>
<feature type="transmembrane region" description="Helical" evidence="4">
    <location>
        <begin position="23"/>
        <end position="45"/>
    </location>
</feature>
<dbReference type="InterPro" id="IPR004358">
    <property type="entry name" value="Sig_transdc_His_kin-like_C"/>
</dbReference>
<organism evidence="6 7">
    <name type="scientific">Pedobacter xixiisoli</name>
    <dbReference type="NCBI Taxonomy" id="1476464"/>
    <lineage>
        <taxon>Bacteria</taxon>
        <taxon>Pseudomonadati</taxon>
        <taxon>Bacteroidota</taxon>
        <taxon>Sphingobacteriia</taxon>
        <taxon>Sphingobacteriales</taxon>
        <taxon>Sphingobacteriaceae</taxon>
        <taxon>Pedobacter</taxon>
    </lineage>
</organism>
<dbReference type="Proteomes" id="UP000219281">
    <property type="component" value="Unassembled WGS sequence"/>
</dbReference>
<evidence type="ECO:0000259" key="5">
    <source>
        <dbReference type="PROSITE" id="PS50109"/>
    </source>
</evidence>
<dbReference type="PROSITE" id="PS50109">
    <property type="entry name" value="HIS_KIN"/>
    <property type="match status" value="1"/>
</dbReference>
<evidence type="ECO:0000256" key="2">
    <source>
        <dbReference type="ARBA" id="ARBA00012438"/>
    </source>
</evidence>
<feature type="domain" description="Histidine kinase" evidence="5">
    <location>
        <begin position="209"/>
        <end position="423"/>
    </location>
</feature>
<reference evidence="7" key="1">
    <citation type="submission" date="2017-09" db="EMBL/GenBank/DDBJ databases">
        <authorList>
            <person name="Varghese N."/>
            <person name="Submissions S."/>
        </authorList>
    </citation>
    <scope>NUCLEOTIDE SEQUENCE [LARGE SCALE GENOMIC DNA]</scope>
    <source>
        <strain evidence="7">CGMCC 1.12803</strain>
    </source>
</reference>
<dbReference type="InterPro" id="IPR003594">
    <property type="entry name" value="HATPase_dom"/>
</dbReference>
<keyword evidence="6" id="KW-0808">Transferase</keyword>
<keyword evidence="4" id="KW-0472">Membrane</keyword>
<dbReference type="Gene3D" id="3.30.565.10">
    <property type="entry name" value="Histidine kinase-like ATPase, C-terminal domain"/>
    <property type="match status" value="1"/>
</dbReference>
<dbReference type="RefSeq" id="WP_138765748.1">
    <property type="nucleotide sequence ID" value="NZ_OCMT01000001.1"/>
</dbReference>
<feature type="transmembrane region" description="Helical" evidence="4">
    <location>
        <begin position="80"/>
        <end position="96"/>
    </location>
</feature>
<keyword evidence="7" id="KW-1185">Reference proteome</keyword>
<protein>
    <recommendedName>
        <fullName evidence="2">histidine kinase</fullName>
        <ecNumber evidence="2">2.7.13.3</ecNumber>
    </recommendedName>
</protein>
<dbReference type="EC" id="2.7.13.3" evidence="2"/>
<feature type="transmembrane region" description="Helical" evidence="4">
    <location>
        <begin position="51"/>
        <end position="68"/>
    </location>
</feature>
<dbReference type="PRINTS" id="PR00344">
    <property type="entry name" value="BCTRLSENSOR"/>
</dbReference>
<dbReference type="Gene3D" id="1.10.287.130">
    <property type="match status" value="1"/>
</dbReference>
<feature type="transmembrane region" description="Helical" evidence="4">
    <location>
        <begin position="102"/>
        <end position="118"/>
    </location>
</feature>
<dbReference type="SUPFAM" id="SSF55874">
    <property type="entry name" value="ATPase domain of HSP90 chaperone/DNA topoisomerase II/histidine kinase"/>
    <property type="match status" value="1"/>
</dbReference>
<keyword evidence="4" id="KW-0812">Transmembrane</keyword>
<dbReference type="InterPro" id="IPR036097">
    <property type="entry name" value="HisK_dim/P_sf"/>
</dbReference>
<keyword evidence="3" id="KW-0597">Phosphoprotein</keyword>
<dbReference type="AlphaFoldDB" id="A0A285ZT36"/>
<accession>A0A285ZT36</accession>
<dbReference type="PANTHER" id="PTHR43547:SF2">
    <property type="entry name" value="HYBRID SIGNAL TRANSDUCTION HISTIDINE KINASE C"/>
    <property type="match status" value="1"/>
</dbReference>
<evidence type="ECO:0000256" key="1">
    <source>
        <dbReference type="ARBA" id="ARBA00000085"/>
    </source>
</evidence>
<dbReference type="EMBL" id="OCMT01000001">
    <property type="protein sequence ID" value="SOD12824.1"/>
    <property type="molecule type" value="Genomic_DNA"/>
</dbReference>
<dbReference type="InterPro" id="IPR003661">
    <property type="entry name" value="HisK_dim/P_dom"/>
</dbReference>
<proteinExistence type="predicted"/>
<dbReference type="Pfam" id="PF00512">
    <property type="entry name" value="HisKA"/>
    <property type="match status" value="1"/>
</dbReference>
<dbReference type="OrthoDB" id="1301080at2"/>
<dbReference type="SMART" id="SM00388">
    <property type="entry name" value="HisKA"/>
    <property type="match status" value="1"/>
</dbReference>
<dbReference type="GO" id="GO:0000155">
    <property type="term" value="F:phosphorelay sensor kinase activity"/>
    <property type="evidence" value="ECO:0007669"/>
    <property type="project" value="InterPro"/>
</dbReference>
<evidence type="ECO:0000313" key="6">
    <source>
        <dbReference type="EMBL" id="SOD12824.1"/>
    </source>
</evidence>